<protein>
    <submittedName>
        <fullName evidence="3">OprO/OprP family phosphate-selective porin</fullName>
    </submittedName>
</protein>
<name>A0ABW0QVE9_9GAMM</name>
<dbReference type="EMBL" id="JBHSNF010000005">
    <property type="protein sequence ID" value="MFC5527567.1"/>
    <property type="molecule type" value="Genomic_DNA"/>
</dbReference>
<gene>
    <name evidence="3" type="ORF">ACFPPA_17625</name>
</gene>
<dbReference type="InterPro" id="IPR010870">
    <property type="entry name" value="Porin_O/P"/>
</dbReference>
<organism evidence="3 4">
    <name type="scientific">Rhodanobacter ginsengisoli</name>
    <dbReference type="NCBI Taxonomy" id="418646"/>
    <lineage>
        <taxon>Bacteria</taxon>
        <taxon>Pseudomonadati</taxon>
        <taxon>Pseudomonadota</taxon>
        <taxon>Gammaproteobacteria</taxon>
        <taxon>Lysobacterales</taxon>
        <taxon>Rhodanobacteraceae</taxon>
        <taxon>Rhodanobacter</taxon>
    </lineage>
</organism>
<feature type="compositionally biased region" description="Polar residues" evidence="1">
    <location>
        <begin position="218"/>
        <end position="229"/>
    </location>
</feature>
<evidence type="ECO:0000256" key="2">
    <source>
        <dbReference type="SAM" id="SignalP"/>
    </source>
</evidence>
<dbReference type="SUPFAM" id="SSF56935">
    <property type="entry name" value="Porins"/>
    <property type="match status" value="1"/>
</dbReference>
<dbReference type="InterPro" id="IPR023614">
    <property type="entry name" value="Porin_dom_sf"/>
</dbReference>
<reference evidence="4" key="1">
    <citation type="journal article" date="2019" name="Int. J. Syst. Evol. Microbiol.">
        <title>The Global Catalogue of Microorganisms (GCM) 10K type strain sequencing project: providing services to taxonomists for standard genome sequencing and annotation.</title>
        <authorList>
            <consortium name="The Broad Institute Genomics Platform"/>
            <consortium name="The Broad Institute Genome Sequencing Center for Infectious Disease"/>
            <person name="Wu L."/>
            <person name="Ma J."/>
        </authorList>
    </citation>
    <scope>NUCLEOTIDE SEQUENCE [LARGE SCALE GENOMIC DNA]</scope>
    <source>
        <strain evidence="4">CGMCC 1.16619</strain>
    </source>
</reference>
<feature type="region of interest" description="Disordered" evidence="1">
    <location>
        <begin position="212"/>
        <end position="231"/>
    </location>
</feature>
<sequence>MKETTLMAALLVAIPTMASAGEGKTDTYNFADNWPTHHVFDDGTDVGLVLKYQYDVDRFSSDGGRLADAQANRRKELGFYLKKKGVYDATVVYDFQAKAWLDTYLRVQSKAILGRDMGAFRIGFSKTPVGFEGNTSTGTTSFLEAALPTQAIYANRRIGLDWAWERPHYLVNAGYYTGGDLNGDNDGHMVAARFAWVPHNRPGDVIHLGVSASEESPDGTTNGRGTYTPPTARLRARPEAGLVARLVDSGNLAPTDHIDRTGLEGLWICGPWSVQGEYLRAAVKPDGGRPDYNASGYYAFVSWVVTGESRPYSGGNVGNIKPKGPYGALELAIRYSELDLDDRPILGGRERDWTLGANWYINRYLKLQANYVHAQSDRRGLTVDPNVVEIRAQIQF</sequence>
<comment type="caution">
    <text evidence="3">The sequence shown here is derived from an EMBL/GenBank/DDBJ whole genome shotgun (WGS) entry which is preliminary data.</text>
</comment>
<dbReference type="Proteomes" id="UP001596114">
    <property type="component" value="Unassembled WGS sequence"/>
</dbReference>
<feature type="chain" id="PRO_5047146776" evidence="2">
    <location>
        <begin position="21"/>
        <end position="396"/>
    </location>
</feature>
<proteinExistence type="predicted"/>
<evidence type="ECO:0000313" key="3">
    <source>
        <dbReference type="EMBL" id="MFC5527567.1"/>
    </source>
</evidence>
<accession>A0ABW0QVE9</accession>
<evidence type="ECO:0000313" key="4">
    <source>
        <dbReference type="Proteomes" id="UP001596114"/>
    </source>
</evidence>
<feature type="signal peptide" evidence="2">
    <location>
        <begin position="1"/>
        <end position="20"/>
    </location>
</feature>
<dbReference type="Pfam" id="PF07396">
    <property type="entry name" value="Porin_O_P"/>
    <property type="match status" value="1"/>
</dbReference>
<keyword evidence="4" id="KW-1185">Reference proteome</keyword>
<evidence type="ECO:0000256" key="1">
    <source>
        <dbReference type="SAM" id="MobiDB-lite"/>
    </source>
</evidence>
<dbReference type="Gene3D" id="2.40.160.10">
    <property type="entry name" value="Porin"/>
    <property type="match status" value="1"/>
</dbReference>
<keyword evidence="2" id="KW-0732">Signal</keyword>
<dbReference type="RefSeq" id="WP_377322304.1">
    <property type="nucleotide sequence ID" value="NZ_JBHSNF010000005.1"/>
</dbReference>